<name>A0A0F9UAX0_9ZZZZ</name>
<organism evidence="1">
    <name type="scientific">marine sediment metagenome</name>
    <dbReference type="NCBI Taxonomy" id="412755"/>
    <lineage>
        <taxon>unclassified sequences</taxon>
        <taxon>metagenomes</taxon>
        <taxon>ecological metagenomes</taxon>
    </lineage>
</organism>
<dbReference type="EMBL" id="LAZR01000125">
    <property type="protein sequence ID" value="KKN88764.1"/>
    <property type="molecule type" value="Genomic_DNA"/>
</dbReference>
<reference evidence="1" key="1">
    <citation type="journal article" date="2015" name="Nature">
        <title>Complex archaea that bridge the gap between prokaryotes and eukaryotes.</title>
        <authorList>
            <person name="Spang A."/>
            <person name="Saw J.H."/>
            <person name="Jorgensen S.L."/>
            <person name="Zaremba-Niedzwiedzka K."/>
            <person name="Martijn J."/>
            <person name="Lind A.E."/>
            <person name="van Eijk R."/>
            <person name="Schleper C."/>
            <person name="Guy L."/>
            <person name="Ettema T.J."/>
        </authorList>
    </citation>
    <scope>NUCLEOTIDE SEQUENCE</scope>
</reference>
<proteinExistence type="predicted"/>
<accession>A0A0F9UAX0</accession>
<comment type="caution">
    <text evidence="1">The sequence shown here is derived from an EMBL/GenBank/DDBJ whole genome shotgun (WGS) entry which is preliminary data.</text>
</comment>
<evidence type="ECO:0000313" key="1">
    <source>
        <dbReference type="EMBL" id="KKN88764.1"/>
    </source>
</evidence>
<dbReference type="AlphaFoldDB" id="A0A0F9UAX0"/>
<gene>
    <name evidence="1" type="ORF">LCGC14_0243710</name>
</gene>
<sequence length="85" mass="9402">MRYEGFYDRKDLPIQAGDRVKIAKGTLVKNYRTGTKLACRSYTVKVHHILSGVTISGVAEANPTIVWAGTGGYWSEADINDVEKI</sequence>
<protein>
    <submittedName>
        <fullName evidence="1">Uncharacterized protein</fullName>
    </submittedName>
</protein>